<organism evidence="3 4">
    <name type="scientific">Agrilus planipennis</name>
    <name type="common">Emerald ash borer</name>
    <name type="synonym">Agrilus marcopoli</name>
    <dbReference type="NCBI Taxonomy" id="224129"/>
    <lineage>
        <taxon>Eukaryota</taxon>
        <taxon>Metazoa</taxon>
        <taxon>Ecdysozoa</taxon>
        <taxon>Arthropoda</taxon>
        <taxon>Hexapoda</taxon>
        <taxon>Insecta</taxon>
        <taxon>Pterygota</taxon>
        <taxon>Neoptera</taxon>
        <taxon>Endopterygota</taxon>
        <taxon>Coleoptera</taxon>
        <taxon>Polyphaga</taxon>
        <taxon>Elateriformia</taxon>
        <taxon>Buprestoidea</taxon>
        <taxon>Buprestidae</taxon>
        <taxon>Agrilinae</taxon>
        <taxon>Agrilus</taxon>
    </lineage>
</organism>
<keyword evidence="3" id="KW-1185">Reference proteome</keyword>
<protein>
    <submittedName>
        <fullName evidence="4">Serine protease inhibitor Kazal-type 1-like</fullName>
    </submittedName>
</protein>
<keyword evidence="1" id="KW-0732">Signal</keyword>
<feature type="domain" description="Kazal-like" evidence="2">
    <location>
        <begin position="25"/>
        <end position="80"/>
    </location>
</feature>
<keyword evidence="4" id="KW-0722">Serine protease inhibitor</keyword>
<evidence type="ECO:0000259" key="2">
    <source>
        <dbReference type="PROSITE" id="PS51465"/>
    </source>
</evidence>
<dbReference type="RefSeq" id="XP_018332068.1">
    <property type="nucleotide sequence ID" value="XM_018476566.1"/>
</dbReference>
<dbReference type="SUPFAM" id="SSF100895">
    <property type="entry name" value="Kazal-type serine protease inhibitors"/>
    <property type="match status" value="1"/>
</dbReference>
<feature type="chain" id="PRO_5010693534" evidence="1">
    <location>
        <begin position="24"/>
        <end position="93"/>
    </location>
</feature>
<dbReference type="KEGG" id="apln:108741685"/>
<dbReference type="InParanoid" id="A0A1W4XHZ6"/>
<reference evidence="4" key="1">
    <citation type="submission" date="2025-08" db="UniProtKB">
        <authorList>
            <consortium name="RefSeq"/>
        </authorList>
    </citation>
    <scope>IDENTIFICATION</scope>
    <source>
        <tissue evidence="4">Entire body</tissue>
    </source>
</reference>
<dbReference type="Gene3D" id="3.30.60.30">
    <property type="match status" value="1"/>
</dbReference>
<dbReference type="GeneID" id="108741685"/>
<dbReference type="OrthoDB" id="328123at2759"/>
<dbReference type="Proteomes" id="UP000192223">
    <property type="component" value="Unplaced"/>
</dbReference>
<dbReference type="InterPro" id="IPR036058">
    <property type="entry name" value="Kazal_dom_sf"/>
</dbReference>
<dbReference type="InterPro" id="IPR002350">
    <property type="entry name" value="Kazal_dom"/>
</dbReference>
<feature type="signal peptide" evidence="1">
    <location>
        <begin position="1"/>
        <end position="23"/>
    </location>
</feature>
<dbReference type="PROSITE" id="PS51465">
    <property type="entry name" value="KAZAL_2"/>
    <property type="match status" value="1"/>
</dbReference>
<evidence type="ECO:0000256" key="1">
    <source>
        <dbReference type="SAM" id="SignalP"/>
    </source>
</evidence>
<accession>A0A1W4XHZ6</accession>
<sequence length="93" mass="9880">MKAVSGLLLVVFMALSWSCGVTGSLGKAQECSGCADVYEPVCGVNGKGNRLTFGNACEVDQLNCLEDQDYQIVRPGVCSRSVKPFIRKSGGLF</sequence>
<gene>
    <name evidence="4" type="primary">LOC108741685</name>
</gene>
<proteinExistence type="predicted"/>
<keyword evidence="4" id="KW-0646">Protease inhibitor</keyword>
<dbReference type="CDD" id="cd00104">
    <property type="entry name" value="KAZAL_FS"/>
    <property type="match status" value="1"/>
</dbReference>
<name>A0A1W4XHZ6_AGRPL</name>
<dbReference type="Pfam" id="PF07648">
    <property type="entry name" value="Kazal_2"/>
    <property type="match status" value="1"/>
</dbReference>
<dbReference type="AlphaFoldDB" id="A0A1W4XHZ6"/>
<evidence type="ECO:0000313" key="4">
    <source>
        <dbReference type="RefSeq" id="XP_018332068.1"/>
    </source>
</evidence>
<evidence type="ECO:0000313" key="3">
    <source>
        <dbReference type="Proteomes" id="UP000192223"/>
    </source>
</evidence>
<dbReference type="GO" id="GO:0004867">
    <property type="term" value="F:serine-type endopeptidase inhibitor activity"/>
    <property type="evidence" value="ECO:0007669"/>
    <property type="project" value="UniProtKB-KW"/>
</dbReference>